<gene>
    <name evidence="1" type="ORF">JP09_001980</name>
</gene>
<name>A0A2P5P8P6_9CHLR</name>
<dbReference type="Proteomes" id="UP000235653">
    <property type="component" value="Unassembled WGS sequence"/>
</dbReference>
<dbReference type="InterPro" id="IPR016024">
    <property type="entry name" value="ARM-type_fold"/>
</dbReference>
<protein>
    <submittedName>
        <fullName evidence="1">HEAT repeat domain-containing protein</fullName>
    </submittedName>
</protein>
<evidence type="ECO:0000313" key="1">
    <source>
        <dbReference type="EMBL" id="PPD58667.1"/>
    </source>
</evidence>
<organism evidence="1 2">
    <name type="scientific">Dehalogenimonas etheniformans</name>
    <dbReference type="NCBI Taxonomy" id="1536648"/>
    <lineage>
        <taxon>Bacteria</taxon>
        <taxon>Bacillati</taxon>
        <taxon>Chloroflexota</taxon>
        <taxon>Dehalococcoidia</taxon>
        <taxon>Dehalococcoidales</taxon>
        <taxon>Dehalococcoidaceae</taxon>
        <taxon>Dehalogenimonas</taxon>
    </lineage>
</organism>
<keyword evidence="2" id="KW-1185">Reference proteome</keyword>
<dbReference type="RefSeq" id="WP_102330151.1">
    <property type="nucleotide sequence ID" value="NZ_CP058566.2"/>
</dbReference>
<dbReference type="InterPro" id="IPR004155">
    <property type="entry name" value="PBS_lyase_HEAT"/>
</dbReference>
<comment type="caution">
    <text evidence="1">The sequence shown here is derived from an EMBL/GenBank/DDBJ whole genome shotgun (WGS) entry which is preliminary data.</text>
</comment>
<dbReference type="PANTHER" id="PTHR12697:SF5">
    <property type="entry name" value="DEOXYHYPUSINE HYDROXYLASE"/>
    <property type="match status" value="1"/>
</dbReference>
<dbReference type="GO" id="GO:0016491">
    <property type="term" value="F:oxidoreductase activity"/>
    <property type="evidence" value="ECO:0007669"/>
    <property type="project" value="TreeGrafter"/>
</dbReference>
<reference evidence="1 2" key="1">
    <citation type="journal article" date="2017" name="ISME J.">
        <title>Grape pomace compost harbors organohalide-respiring Dehalogenimonas species with novel reductive dehalogenase genes.</title>
        <authorList>
            <person name="Yang Y."/>
            <person name="Higgins S.A."/>
            <person name="Yan J."/>
            <person name="Simsir B."/>
            <person name="Chourey K."/>
            <person name="Iyer R."/>
            <person name="Hettich R.L."/>
            <person name="Baldwin B."/>
            <person name="Ogles D.M."/>
            <person name="Loffler F.E."/>
        </authorList>
    </citation>
    <scope>NUCLEOTIDE SEQUENCE [LARGE SCALE GENOMIC DNA]</scope>
    <source>
        <strain evidence="1 2">GP</strain>
    </source>
</reference>
<dbReference type="AlphaFoldDB" id="A0A2P5P8P6"/>
<dbReference type="SUPFAM" id="SSF48371">
    <property type="entry name" value="ARM repeat"/>
    <property type="match status" value="1"/>
</dbReference>
<dbReference type="EMBL" id="JQAN02000006">
    <property type="protein sequence ID" value="PPD58667.1"/>
    <property type="molecule type" value="Genomic_DNA"/>
</dbReference>
<proteinExistence type="predicted"/>
<dbReference type="InterPro" id="IPR011989">
    <property type="entry name" value="ARM-like"/>
</dbReference>
<dbReference type="OrthoDB" id="145219at2"/>
<dbReference type="Gene3D" id="1.25.10.10">
    <property type="entry name" value="Leucine-rich Repeat Variant"/>
    <property type="match status" value="2"/>
</dbReference>
<evidence type="ECO:0000313" key="2">
    <source>
        <dbReference type="Proteomes" id="UP000235653"/>
    </source>
</evidence>
<dbReference type="PANTHER" id="PTHR12697">
    <property type="entry name" value="PBS LYASE HEAT-LIKE PROTEIN"/>
    <property type="match status" value="1"/>
</dbReference>
<dbReference type="Pfam" id="PF13646">
    <property type="entry name" value="HEAT_2"/>
    <property type="match status" value="1"/>
</dbReference>
<dbReference type="SMART" id="SM00567">
    <property type="entry name" value="EZ_HEAT"/>
    <property type="match status" value="4"/>
</dbReference>
<sequence length="389" mass="41869">MDESGSKEEKQSPSLADASPALSDVWVLEEQKDVLGLIELLETTKSKSEAKAAIYALQKLSDPKSTSALFNEALFGEHGIAAREAAIRAFALIEKESAVDFLIYLTSKGPHPGHAAVEALGEIDHPLSVECLVNIATNPHVDMLMQEKAIGALLKAGQAAVGLLISAVTSDQKCELRSKAAHVLVEMMPDVLVCKDQVAKLIATFESDIDPEVISSVGAILGKVGDIQATIPLVEVFKKFVSTNPDLAEKILEALCELKDPSAVPFLLKTLDQHPSLADKDNALQCYVILALGRFADKQATGPLLQLLLDKTQELRIRISAAMALGDIVDNEAIEPMISVLEDDRVEGSVRNSVFDALFRYPGNIAAVQLLTYLKKNPGITLRKSPDAT</sequence>
<accession>A0A2P5P8P6</accession>